<dbReference type="RefSeq" id="WP_345432520.1">
    <property type="nucleotide sequence ID" value="NZ_BAABHK010000005.1"/>
</dbReference>
<name>A0ABP8UE36_9ACTN</name>
<feature type="transmembrane region" description="Helical" evidence="1">
    <location>
        <begin position="165"/>
        <end position="183"/>
    </location>
</feature>
<evidence type="ECO:0000313" key="2">
    <source>
        <dbReference type="EMBL" id="GAA4627717.1"/>
    </source>
</evidence>
<feature type="transmembrane region" description="Helical" evidence="1">
    <location>
        <begin position="5"/>
        <end position="24"/>
    </location>
</feature>
<sequence>MLDFVVRLLVPAGVLTALVYYFGYTRAKAQYEYFGVDLGSIGFSTKDYLVRAAGPLFTPLAAVLVAGVFVLIAHHVLVFVLDRLSLRWRRVIWGVLAGGAFVTLIVGAIGLYNVHWPITGPLFSPVALGAGALLLEYATENALIRGAVPDGLAAVLASTRALRRGLLVAVALVAAFWATAGVADRQGRSHARAIEVSLITQPQAIVYSRERLRIEGRRGVQMSRLGGSTDSAYAFRYDGLRTLLHTPGRWFLLPTDWTPDNRQPVILLPDSRNDIRVEVAPPS</sequence>
<dbReference type="EMBL" id="BAABHK010000005">
    <property type="protein sequence ID" value="GAA4627717.1"/>
    <property type="molecule type" value="Genomic_DNA"/>
</dbReference>
<gene>
    <name evidence="2" type="ORF">GCM10023196_041060</name>
</gene>
<evidence type="ECO:0000256" key="1">
    <source>
        <dbReference type="SAM" id="Phobius"/>
    </source>
</evidence>
<keyword evidence="1" id="KW-0812">Transmembrane</keyword>
<feature type="transmembrane region" description="Helical" evidence="1">
    <location>
        <begin position="56"/>
        <end position="79"/>
    </location>
</feature>
<comment type="caution">
    <text evidence="2">The sequence shown here is derived from an EMBL/GenBank/DDBJ whole genome shotgun (WGS) entry which is preliminary data.</text>
</comment>
<protein>
    <submittedName>
        <fullName evidence="2">Uncharacterized protein</fullName>
    </submittedName>
</protein>
<keyword evidence="1" id="KW-1133">Transmembrane helix</keyword>
<proteinExistence type="predicted"/>
<dbReference type="Proteomes" id="UP001501442">
    <property type="component" value="Unassembled WGS sequence"/>
</dbReference>
<keyword evidence="1" id="KW-0472">Membrane</keyword>
<organism evidence="2 3">
    <name type="scientific">Actinoallomurus vinaceus</name>
    <dbReference type="NCBI Taxonomy" id="1080074"/>
    <lineage>
        <taxon>Bacteria</taxon>
        <taxon>Bacillati</taxon>
        <taxon>Actinomycetota</taxon>
        <taxon>Actinomycetes</taxon>
        <taxon>Streptosporangiales</taxon>
        <taxon>Thermomonosporaceae</taxon>
        <taxon>Actinoallomurus</taxon>
    </lineage>
</organism>
<feature type="transmembrane region" description="Helical" evidence="1">
    <location>
        <begin position="91"/>
        <end position="112"/>
    </location>
</feature>
<accession>A0ABP8UE36</accession>
<keyword evidence="3" id="KW-1185">Reference proteome</keyword>
<evidence type="ECO:0000313" key="3">
    <source>
        <dbReference type="Proteomes" id="UP001501442"/>
    </source>
</evidence>
<reference evidence="3" key="1">
    <citation type="journal article" date="2019" name="Int. J. Syst. Evol. Microbiol.">
        <title>The Global Catalogue of Microorganisms (GCM) 10K type strain sequencing project: providing services to taxonomists for standard genome sequencing and annotation.</title>
        <authorList>
            <consortium name="The Broad Institute Genomics Platform"/>
            <consortium name="The Broad Institute Genome Sequencing Center for Infectious Disease"/>
            <person name="Wu L."/>
            <person name="Ma J."/>
        </authorList>
    </citation>
    <scope>NUCLEOTIDE SEQUENCE [LARGE SCALE GENOMIC DNA]</scope>
    <source>
        <strain evidence="3">JCM 17939</strain>
    </source>
</reference>